<evidence type="ECO:0000313" key="3">
    <source>
        <dbReference type="Proteomes" id="UP000294335"/>
    </source>
</evidence>
<comment type="caution">
    <text evidence="2">The sequence shown here is derived from an EMBL/GenBank/DDBJ whole genome shotgun (WGS) entry which is preliminary data.</text>
</comment>
<feature type="transmembrane region" description="Helical" evidence="1">
    <location>
        <begin position="80"/>
        <end position="105"/>
    </location>
</feature>
<keyword evidence="1" id="KW-0812">Transmembrane</keyword>
<dbReference type="EMBL" id="OPYN01000074">
    <property type="protein sequence ID" value="SPO60156.1"/>
    <property type="molecule type" value="Genomic_DNA"/>
</dbReference>
<dbReference type="AlphaFoldDB" id="A0AAQ1P5A5"/>
<keyword evidence="1" id="KW-1133">Transmembrane helix</keyword>
<feature type="transmembrane region" description="Helical" evidence="1">
    <location>
        <begin position="37"/>
        <end position="60"/>
    </location>
</feature>
<gene>
    <name evidence="2" type="ORF">JV551A3_V1_740089</name>
</gene>
<reference evidence="2 3" key="1">
    <citation type="submission" date="2018-02" db="EMBL/GenBank/DDBJ databases">
        <authorList>
            <person name="Dubost A."/>
        </authorList>
    </citation>
    <scope>NUCLEOTIDE SEQUENCE [LARGE SCALE GENOMIC DNA]</scope>
    <source>
        <strain evidence="3">JV551A3</strain>
    </source>
</reference>
<organism evidence="2 3">
    <name type="scientific">Pseudomonas inefficax</name>
    <dbReference type="NCBI Taxonomy" id="2078786"/>
    <lineage>
        <taxon>Bacteria</taxon>
        <taxon>Pseudomonadati</taxon>
        <taxon>Pseudomonadota</taxon>
        <taxon>Gammaproteobacteria</taxon>
        <taxon>Pseudomonadales</taxon>
        <taxon>Pseudomonadaceae</taxon>
        <taxon>Pseudomonas</taxon>
    </lineage>
</organism>
<protein>
    <submittedName>
        <fullName evidence="2">Acyltransferase</fullName>
    </submittedName>
</protein>
<dbReference type="GO" id="GO:0016746">
    <property type="term" value="F:acyltransferase activity"/>
    <property type="evidence" value="ECO:0007669"/>
    <property type="project" value="UniProtKB-KW"/>
</dbReference>
<keyword evidence="2" id="KW-0808">Transferase</keyword>
<sequence length="207" mass="22881">MIVIFTHALFWYYPAMHLDQRTKGRPLDGIEWSDSPFSFFTVAVSPSQCFFILSGLVLTYSVSRHINFLDAIRKAAVKRYVCLGVPVAISVLIGCTLMKLGAYGAPNVTPTPVLSTLYLFNATWGGAIRAAIYGALALGDSRYNYVLWTIQIKLIGYLSIFAAFALFGGNTSNQHVLVRNPRPRAKQNGIIVTFESSKGFSKCIVRN</sequence>
<keyword evidence="3" id="KW-1185">Reference proteome</keyword>
<accession>A0AAQ1P5A5</accession>
<keyword evidence="2" id="KW-0012">Acyltransferase</keyword>
<dbReference type="Proteomes" id="UP000294335">
    <property type="component" value="Unassembled WGS sequence"/>
</dbReference>
<proteinExistence type="predicted"/>
<feature type="transmembrane region" description="Helical" evidence="1">
    <location>
        <begin position="117"/>
        <end position="138"/>
    </location>
</feature>
<keyword evidence="1" id="KW-0472">Membrane</keyword>
<feature type="transmembrane region" description="Helical" evidence="1">
    <location>
        <begin position="145"/>
        <end position="167"/>
    </location>
</feature>
<evidence type="ECO:0000256" key="1">
    <source>
        <dbReference type="SAM" id="Phobius"/>
    </source>
</evidence>
<name>A0AAQ1P5A5_9PSED</name>
<evidence type="ECO:0000313" key="2">
    <source>
        <dbReference type="EMBL" id="SPO60156.1"/>
    </source>
</evidence>